<dbReference type="PANTHER" id="PTHR11014">
    <property type="entry name" value="PEPTIDASE M20 FAMILY MEMBER"/>
    <property type="match status" value="1"/>
</dbReference>
<feature type="region of interest" description="Disordered" evidence="1">
    <location>
        <begin position="116"/>
        <end position="148"/>
    </location>
</feature>
<name>U6MEI7_EIMMA</name>
<reference evidence="3" key="1">
    <citation type="submission" date="2013-10" db="EMBL/GenBank/DDBJ databases">
        <title>Genomic analysis of the causative agents of coccidiosis in chickens.</title>
        <authorList>
            <person name="Reid A.J."/>
            <person name="Blake D."/>
            <person name="Billington K."/>
            <person name="Browne H."/>
            <person name="Dunn M."/>
            <person name="Hung S."/>
            <person name="Kawahara F."/>
            <person name="Miranda-Saavedra D."/>
            <person name="Mourier T."/>
            <person name="Nagra H."/>
            <person name="Otto T.D."/>
            <person name="Rawlings N."/>
            <person name="Sanchez A."/>
            <person name="Sanders M."/>
            <person name="Subramaniam C."/>
            <person name="Tay Y."/>
            <person name="Dear P."/>
            <person name="Doerig C."/>
            <person name="Gruber A."/>
            <person name="Parkinson J."/>
            <person name="Shirley M."/>
            <person name="Wan K.L."/>
            <person name="Berriman M."/>
            <person name="Tomley F."/>
            <person name="Pain A."/>
        </authorList>
    </citation>
    <scope>NUCLEOTIDE SEQUENCE [LARGE SCALE GENOMIC DNA]</scope>
    <source>
        <strain evidence="3">Weybridge</strain>
    </source>
</reference>
<dbReference type="GeneID" id="25338135"/>
<dbReference type="EMBL" id="HG722096">
    <property type="protein sequence ID" value="CDJ61478.1"/>
    <property type="molecule type" value="Genomic_DNA"/>
</dbReference>
<dbReference type="InterPro" id="IPR017439">
    <property type="entry name" value="Amidohydrolase"/>
</dbReference>
<keyword evidence="3" id="KW-0378">Hydrolase</keyword>
<organism evidence="3 4">
    <name type="scientific">Eimeria maxima</name>
    <name type="common">Coccidian parasite</name>
    <dbReference type="NCBI Taxonomy" id="5804"/>
    <lineage>
        <taxon>Eukaryota</taxon>
        <taxon>Sar</taxon>
        <taxon>Alveolata</taxon>
        <taxon>Apicomplexa</taxon>
        <taxon>Conoidasida</taxon>
        <taxon>Coccidia</taxon>
        <taxon>Eucoccidiorida</taxon>
        <taxon>Eimeriorina</taxon>
        <taxon>Eimeriidae</taxon>
        <taxon>Eimeria</taxon>
    </lineage>
</organism>
<dbReference type="InterPro" id="IPR002933">
    <property type="entry name" value="Peptidase_M20"/>
</dbReference>
<keyword evidence="2" id="KW-0732">Signal</keyword>
<evidence type="ECO:0000313" key="4">
    <source>
        <dbReference type="Proteomes" id="UP000030763"/>
    </source>
</evidence>
<dbReference type="AlphaFoldDB" id="U6MEI7"/>
<gene>
    <name evidence="3" type="ORF">EMWEY_00041490</name>
</gene>
<dbReference type="OMA" id="HVPGCFV"/>
<dbReference type="GO" id="GO:0016787">
    <property type="term" value="F:hydrolase activity"/>
    <property type="evidence" value="ECO:0007669"/>
    <property type="project" value="UniProtKB-KW"/>
</dbReference>
<evidence type="ECO:0000256" key="1">
    <source>
        <dbReference type="SAM" id="MobiDB-lite"/>
    </source>
</evidence>
<dbReference type="Pfam" id="PF01546">
    <property type="entry name" value="Peptidase_M20"/>
    <property type="match status" value="1"/>
</dbReference>
<feature type="signal peptide" evidence="2">
    <location>
        <begin position="1"/>
        <end position="24"/>
    </location>
</feature>
<dbReference type="RefSeq" id="XP_013338128.1">
    <property type="nucleotide sequence ID" value="XM_013482674.1"/>
</dbReference>
<keyword evidence="4" id="KW-1185">Reference proteome</keyword>
<dbReference type="OrthoDB" id="6119954at2759"/>
<evidence type="ECO:0000256" key="2">
    <source>
        <dbReference type="SAM" id="SignalP"/>
    </source>
</evidence>
<dbReference type="Gene3D" id="3.40.630.10">
    <property type="entry name" value="Zn peptidases"/>
    <property type="match status" value="1"/>
</dbReference>
<evidence type="ECO:0000313" key="3">
    <source>
        <dbReference type="EMBL" id="CDJ61478.1"/>
    </source>
</evidence>
<feature type="chain" id="PRO_5004674907" evidence="2">
    <location>
        <begin position="25"/>
        <end position="449"/>
    </location>
</feature>
<accession>U6MEI7</accession>
<protein>
    <submittedName>
        <fullName evidence="3">Amidohydrolase domain-containing protein, putative</fullName>
    </submittedName>
</protein>
<dbReference type="SUPFAM" id="SSF53187">
    <property type="entry name" value="Zn-dependent exopeptidases"/>
    <property type="match status" value="1"/>
</dbReference>
<sequence>MLSRRHRTRSPHILTFLWAALTAALPPPGAADAAISNTNLPQCGSPPTASCVLQQAVALQEWGVNIRRQLHRHPELMYEEERTSALVQDVLTELDIKYTAGWGRDRRSSIVDESLLESSTERGDGEELQQMHQQQQQRERRQQADSGLEGTGIVAEIGTGDAPCVLLRADMDALPIHEQVLSLVLDTQSYCSRPYAWLHVVAAVALTNMLGIFDALGSTDVPVPFFTAFAKTDMLFQLPAEEGGQGAKMMLDEGLLERNPRPSLALGLHVDPQLPTGSLASRAGPLMAATGSFHFDIVGFGGHGAMPSQTHDPVTACAAAVQNINNFVARENDYSAVSSGFVSVTQIQAASAVLPEGRMEVMEPTYGGEDFSFVLNKLPGVFAFIGIGSGSQKAGNVPTSFGLHHPKFAVDEEALHLGAAVEAQFVFDAINHLRDHQIQQERQDRGEEL</sequence>
<dbReference type="VEuPathDB" id="ToxoDB:EMWEY_00041490"/>
<dbReference type="Proteomes" id="UP000030763">
    <property type="component" value="Unassembled WGS sequence"/>
</dbReference>
<dbReference type="PANTHER" id="PTHR11014:SF63">
    <property type="entry name" value="METALLOPEPTIDASE, PUTATIVE (AFU_ORTHOLOGUE AFUA_6G09600)-RELATED"/>
    <property type="match status" value="1"/>
</dbReference>
<proteinExistence type="predicted"/>
<reference evidence="3" key="2">
    <citation type="submission" date="2013-10" db="EMBL/GenBank/DDBJ databases">
        <authorList>
            <person name="Aslett M."/>
        </authorList>
    </citation>
    <scope>NUCLEOTIDE SEQUENCE [LARGE SCALE GENOMIC DNA]</scope>
    <source>
        <strain evidence="3">Weybridge</strain>
    </source>
</reference>